<keyword evidence="5" id="KW-0552">Olfaction</keyword>
<evidence type="ECO:0000256" key="5">
    <source>
        <dbReference type="ARBA" id="ARBA00022725"/>
    </source>
</evidence>
<feature type="transmembrane region" description="Helical" evidence="10">
    <location>
        <begin position="673"/>
        <end position="702"/>
    </location>
</feature>
<dbReference type="GO" id="GO:0005549">
    <property type="term" value="F:odorant binding"/>
    <property type="evidence" value="ECO:0007669"/>
    <property type="project" value="InterPro"/>
</dbReference>
<feature type="transmembrane region" description="Helical" evidence="10">
    <location>
        <begin position="409"/>
        <end position="427"/>
    </location>
</feature>
<keyword evidence="12" id="KW-1185">Reference proteome</keyword>
<evidence type="ECO:0000256" key="4">
    <source>
        <dbReference type="ARBA" id="ARBA00022692"/>
    </source>
</evidence>
<accession>A0A834KN81</accession>
<feature type="transmembrane region" description="Helical" evidence="10">
    <location>
        <begin position="279"/>
        <end position="299"/>
    </location>
</feature>
<evidence type="ECO:0000256" key="8">
    <source>
        <dbReference type="ARBA" id="ARBA00023170"/>
    </source>
</evidence>
<feature type="transmembrane region" description="Helical" evidence="10">
    <location>
        <begin position="621"/>
        <end position="650"/>
    </location>
</feature>
<sequence>MLSRGRSYYDRHFFFSNQLVQYLLGFRPNQSSVEVLLLCSAVIAYLLPLIVYQKLFFTCSFTRLSKKSGLNKQSFESLESFYQLYTIDGNLQSAIKVLKSILSFLFVLYCYITAYFNLTTIKLLFSHVRLDYELATSEEELSIMEKKKARQPFSCDERYTANPWGSRTLQGELDWMIDIIKCHKRVTELIFQLFSKILNRREAIGGFIYMIMLVFTLHFNFYLGQLLINYNNAAFRELCNIPFYILSIKTQKLFLFLLTRSIKPCEISIFGIFVISHKVLAAIIQRAFSLAMVLVLYLRRTMTDKGYGLYSNQNSYNQMFVFCVVMVHILPLIMHQFYQIYMLDIKMKSTLKVLKLITPVLQFVYCYVTFYFSLTKTKLLFAHMKFDYEFVTNEEELNIMEKYTNRSRLYVRLLTFPSILNVFLYILGTKDGILLTLPFPVHNILQPGLKKARQPFSCDERYTANPWGSRTLQGELDWMIDIIKCHKRVTELVFQLFNKILNTREITEGFVYLIVFLSTLYINFYMGQLLINCNNAAFTELCNIPFYILSIKTQKMLLFLLTRSIKPSVISISGIFVLSYKVLSAMQKLLVNFTNRMDNCELFLDKNELYILDKYVKQFKLITIIFTSSGSLYGISMTLPSILSVFFNIFETVNGVHVTLPFPVNNVSNAGPFYYGLLIYEITAIFITLIITCVSFSSYLILQFPTILKNTDEMFECFIVIVESLSTAYISFYMGQMVIDHSTAVFQELCQVPFYMLSEKAQKLLLLIIARSMKPCHISIGGIFIASHEIFAKIIQKVFSFAMVFYKTPAIGCDDVVINLKHGAIDSNEGVTRMCNKVEARGLFISRQITLDTLECLLEVLATSSSTFFFPID</sequence>
<keyword evidence="3" id="KW-0716">Sensory transduction</keyword>
<keyword evidence="8" id="KW-0675">Receptor</keyword>
<evidence type="ECO:0000256" key="9">
    <source>
        <dbReference type="ARBA" id="ARBA00023224"/>
    </source>
</evidence>
<comment type="subcellular location">
    <subcellularLocation>
        <location evidence="1">Cell membrane</location>
        <topology evidence="1">Multi-pass membrane protein</topology>
    </subcellularLocation>
</comment>
<keyword evidence="6 10" id="KW-1133">Transmembrane helix</keyword>
<organism evidence="11 12">
    <name type="scientific">Vespula pensylvanica</name>
    <name type="common">Western yellow jacket</name>
    <name type="synonym">Wasp</name>
    <dbReference type="NCBI Taxonomy" id="30213"/>
    <lineage>
        <taxon>Eukaryota</taxon>
        <taxon>Metazoa</taxon>
        <taxon>Ecdysozoa</taxon>
        <taxon>Arthropoda</taxon>
        <taxon>Hexapoda</taxon>
        <taxon>Insecta</taxon>
        <taxon>Pterygota</taxon>
        <taxon>Neoptera</taxon>
        <taxon>Endopterygota</taxon>
        <taxon>Hymenoptera</taxon>
        <taxon>Apocrita</taxon>
        <taxon>Aculeata</taxon>
        <taxon>Vespoidea</taxon>
        <taxon>Vespidae</taxon>
        <taxon>Vespinae</taxon>
        <taxon>Vespula</taxon>
    </lineage>
</organism>
<dbReference type="Proteomes" id="UP000600918">
    <property type="component" value="Unassembled WGS sequence"/>
</dbReference>
<dbReference type="PANTHER" id="PTHR21137">
    <property type="entry name" value="ODORANT RECEPTOR"/>
    <property type="match status" value="1"/>
</dbReference>
<feature type="transmembrane region" description="Helical" evidence="10">
    <location>
        <begin position="101"/>
        <end position="125"/>
    </location>
</feature>
<feature type="transmembrane region" description="Helical" evidence="10">
    <location>
        <begin position="509"/>
        <end position="531"/>
    </location>
</feature>
<dbReference type="InterPro" id="IPR004117">
    <property type="entry name" value="7tm6_olfct_rcpt"/>
</dbReference>
<gene>
    <name evidence="11" type="ORF">H0235_013646</name>
</gene>
<feature type="transmembrane region" description="Helical" evidence="10">
    <location>
        <begin position="35"/>
        <end position="55"/>
    </location>
</feature>
<evidence type="ECO:0000256" key="3">
    <source>
        <dbReference type="ARBA" id="ARBA00022606"/>
    </source>
</evidence>
<feature type="transmembrane region" description="Helical" evidence="10">
    <location>
        <begin position="203"/>
        <end position="221"/>
    </location>
</feature>
<evidence type="ECO:0000313" key="12">
    <source>
        <dbReference type="Proteomes" id="UP000600918"/>
    </source>
</evidence>
<name>A0A834KN81_VESPE</name>
<comment type="caution">
    <text evidence="11">The sequence shown here is derived from an EMBL/GenBank/DDBJ whole genome shotgun (WGS) entry which is preliminary data.</text>
</comment>
<dbReference type="GO" id="GO:0005886">
    <property type="term" value="C:plasma membrane"/>
    <property type="evidence" value="ECO:0007669"/>
    <property type="project" value="UniProtKB-SubCell"/>
</dbReference>
<dbReference type="Pfam" id="PF02949">
    <property type="entry name" value="7tm_6"/>
    <property type="match status" value="1"/>
</dbReference>
<evidence type="ECO:0000256" key="2">
    <source>
        <dbReference type="ARBA" id="ARBA00022475"/>
    </source>
</evidence>
<keyword evidence="2" id="KW-1003">Cell membrane</keyword>
<evidence type="ECO:0000256" key="1">
    <source>
        <dbReference type="ARBA" id="ARBA00004651"/>
    </source>
</evidence>
<dbReference type="EMBL" id="JACSDY010000013">
    <property type="protein sequence ID" value="KAF7411039.1"/>
    <property type="molecule type" value="Genomic_DNA"/>
</dbReference>
<evidence type="ECO:0000256" key="10">
    <source>
        <dbReference type="SAM" id="Phobius"/>
    </source>
</evidence>
<protein>
    <submittedName>
        <fullName evidence="11">Uncharacterized protein</fullName>
    </submittedName>
</protein>
<dbReference type="PANTHER" id="PTHR21137:SF35">
    <property type="entry name" value="ODORANT RECEPTOR 19A-RELATED"/>
    <property type="match status" value="1"/>
</dbReference>
<evidence type="ECO:0000256" key="7">
    <source>
        <dbReference type="ARBA" id="ARBA00023136"/>
    </source>
</evidence>
<keyword evidence="9" id="KW-0807">Transducer</keyword>
<dbReference type="GO" id="GO:0004984">
    <property type="term" value="F:olfactory receptor activity"/>
    <property type="evidence" value="ECO:0007669"/>
    <property type="project" value="InterPro"/>
</dbReference>
<dbReference type="GO" id="GO:0007165">
    <property type="term" value="P:signal transduction"/>
    <property type="evidence" value="ECO:0007669"/>
    <property type="project" value="UniProtKB-KW"/>
</dbReference>
<keyword evidence="7 10" id="KW-0472">Membrane</keyword>
<keyword evidence="4 10" id="KW-0812">Transmembrane</keyword>
<feature type="transmembrane region" description="Helical" evidence="10">
    <location>
        <begin position="353"/>
        <end position="374"/>
    </location>
</feature>
<feature type="transmembrane region" description="Helical" evidence="10">
    <location>
        <begin position="319"/>
        <end position="341"/>
    </location>
</feature>
<feature type="transmembrane region" description="Helical" evidence="10">
    <location>
        <begin position="714"/>
        <end position="734"/>
    </location>
</feature>
<evidence type="ECO:0000256" key="6">
    <source>
        <dbReference type="ARBA" id="ARBA00022989"/>
    </source>
</evidence>
<evidence type="ECO:0000313" key="11">
    <source>
        <dbReference type="EMBL" id="KAF7411039.1"/>
    </source>
</evidence>
<reference evidence="11" key="1">
    <citation type="journal article" date="2020" name="G3 (Bethesda)">
        <title>High-Quality Assemblies for Three Invasive Social Wasps from the &lt;i&gt;Vespula&lt;/i&gt; Genus.</title>
        <authorList>
            <person name="Harrop T.W.R."/>
            <person name="Guhlin J."/>
            <person name="McLaughlin G.M."/>
            <person name="Permina E."/>
            <person name="Stockwell P."/>
            <person name="Gilligan J."/>
            <person name="Le Lec M.F."/>
            <person name="Gruber M.A.M."/>
            <person name="Quinn O."/>
            <person name="Lovegrove M."/>
            <person name="Duncan E.J."/>
            <person name="Remnant E.J."/>
            <person name="Van Eeckhoven J."/>
            <person name="Graham B."/>
            <person name="Knapp R.A."/>
            <person name="Langford K.W."/>
            <person name="Kronenberg Z."/>
            <person name="Press M.O."/>
            <person name="Eacker S.M."/>
            <person name="Wilson-Rankin E.E."/>
            <person name="Purcell J."/>
            <person name="Lester P.J."/>
            <person name="Dearden P.K."/>
        </authorList>
    </citation>
    <scope>NUCLEOTIDE SEQUENCE</scope>
    <source>
        <strain evidence="11">Volc-1</strain>
    </source>
</reference>
<dbReference type="AlphaFoldDB" id="A0A834KN81"/>
<proteinExistence type="predicted"/>